<keyword evidence="2" id="KW-1185">Reference proteome</keyword>
<proteinExistence type="predicted"/>
<comment type="caution">
    <text evidence="1">The sequence shown here is derived from an EMBL/GenBank/DDBJ whole genome shotgun (WGS) entry which is preliminary data.</text>
</comment>
<evidence type="ECO:0000313" key="1">
    <source>
        <dbReference type="EMBL" id="MEI4803937.1"/>
    </source>
</evidence>
<reference evidence="1 2" key="1">
    <citation type="submission" date="2024-01" db="EMBL/GenBank/DDBJ databases">
        <title>Seven novel Bacillus-like species.</title>
        <authorList>
            <person name="Liu G."/>
        </authorList>
    </citation>
    <scope>NUCLEOTIDE SEQUENCE [LARGE SCALE GENOMIC DNA]</scope>
    <source>
        <strain evidence="1 2">FJAT-51639</strain>
    </source>
</reference>
<name>A0ABU8FML0_9BACI</name>
<organism evidence="1 2">
    <name type="scientific">Bacillus bruguierae</name>
    <dbReference type="NCBI Taxonomy" id="3127667"/>
    <lineage>
        <taxon>Bacteria</taxon>
        <taxon>Bacillati</taxon>
        <taxon>Bacillota</taxon>
        <taxon>Bacilli</taxon>
        <taxon>Bacillales</taxon>
        <taxon>Bacillaceae</taxon>
        <taxon>Bacillus</taxon>
    </lineage>
</organism>
<protein>
    <submittedName>
        <fullName evidence="1">Uncharacterized protein</fullName>
    </submittedName>
</protein>
<gene>
    <name evidence="1" type="ORF">WAZ07_22480</name>
</gene>
<dbReference type="EMBL" id="JBAWSX010000019">
    <property type="protein sequence ID" value="MEI4803937.1"/>
    <property type="molecule type" value="Genomic_DNA"/>
</dbReference>
<dbReference type="RefSeq" id="WP_336474226.1">
    <property type="nucleotide sequence ID" value="NZ_JBAWSX010000019.1"/>
</dbReference>
<dbReference type="Proteomes" id="UP001372526">
    <property type="component" value="Unassembled WGS sequence"/>
</dbReference>
<sequence length="138" mass="15201">MQFAFVESLTRIPIPPANVSILTLPPFPTSRQVVKLESMATVYLGSPGPNPTDFEFLLSYLLYRDGTYIAFTSQSDIAHRSIEITPNITWVDVPPSGTHTYEIRIALAVPTGTVTDIRSRTLTATLYPEGQVLPSTMT</sequence>
<evidence type="ECO:0000313" key="2">
    <source>
        <dbReference type="Proteomes" id="UP001372526"/>
    </source>
</evidence>
<accession>A0ABU8FML0</accession>